<dbReference type="InterPro" id="IPR013783">
    <property type="entry name" value="Ig-like_fold"/>
</dbReference>
<evidence type="ECO:0000259" key="1">
    <source>
        <dbReference type="PROSITE" id="PS50835"/>
    </source>
</evidence>
<dbReference type="Pfam" id="PF13927">
    <property type="entry name" value="Ig_3"/>
    <property type="match status" value="1"/>
</dbReference>
<dbReference type="STRING" id="60517.A0A0R3W0J1"/>
<keyword evidence="3" id="KW-1185">Reference proteome</keyword>
<name>A0A0R3W0J1_TAEAS</name>
<evidence type="ECO:0000313" key="3">
    <source>
        <dbReference type="Proteomes" id="UP000282613"/>
    </source>
</evidence>
<reference evidence="4" key="1">
    <citation type="submission" date="2017-02" db="UniProtKB">
        <authorList>
            <consortium name="WormBaseParasite"/>
        </authorList>
    </citation>
    <scope>IDENTIFICATION</scope>
</reference>
<dbReference type="InterPro" id="IPR007110">
    <property type="entry name" value="Ig-like_dom"/>
</dbReference>
<dbReference type="EMBL" id="UYRS01006874">
    <property type="protein sequence ID" value="VDK27786.1"/>
    <property type="molecule type" value="Genomic_DNA"/>
</dbReference>
<dbReference type="SMART" id="SM00409">
    <property type="entry name" value="IG"/>
    <property type="match status" value="1"/>
</dbReference>
<proteinExistence type="predicted"/>
<dbReference type="Gene3D" id="2.60.40.10">
    <property type="entry name" value="Immunoglobulins"/>
    <property type="match status" value="2"/>
</dbReference>
<dbReference type="WBParaSite" id="TASK_0000318501-mRNA-1">
    <property type="protein sequence ID" value="TASK_0000318501-mRNA-1"/>
    <property type="gene ID" value="TASK_0000318501"/>
</dbReference>
<reference evidence="2 3" key="2">
    <citation type="submission" date="2018-11" db="EMBL/GenBank/DDBJ databases">
        <authorList>
            <consortium name="Pathogen Informatics"/>
        </authorList>
    </citation>
    <scope>NUCLEOTIDE SEQUENCE [LARGE SCALE GENOMIC DNA]</scope>
</reference>
<dbReference type="InterPro" id="IPR003599">
    <property type="entry name" value="Ig_sub"/>
</dbReference>
<sequence length="325" mass="36084">MFDQAYPTRSISQLTIHDFTPATDSGVTVKAVARTVDEELVTTCELRAPEEREVPEREKPERFIAEFTHSLQPHLEVQETHKVILECSVQAPEGPVDFKWYRSGIEISPETVKEITIESGASRSILTIERVERKHEGPVTVEVIYPQGEKLVSTCDLHVVPQKPMTEAPLQPGEETPATVPLRLIQPLQPRVEPVVGEDVVLTASVEAVPQAEITWTISSPETAKRSEIVPLVDQAHPTYTTSQLTVHDFTPQVDEGVVVQAIARTATEELVTSHELHERRPTISEVVIETAPTQTAPADRPQEVVSRVPLRFIQPLQPTVAPNI</sequence>
<dbReference type="AlphaFoldDB" id="A0A0R3W0J1"/>
<dbReference type="SUPFAM" id="SSF48726">
    <property type="entry name" value="Immunoglobulin"/>
    <property type="match status" value="2"/>
</dbReference>
<evidence type="ECO:0000313" key="2">
    <source>
        <dbReference type="EMBL" id="VDK27786.1"/>
    </source>
</evidence>
<dbReference type="InterPro" id="IPR036179">
    <property type="entry name" value="Ig-like_dom_sf"/>
</dbReference>
<dbReference type="Proteomes" id="UP000282613">
    <property type="component" value="Unassembled WGS sequence"/>
</dbReference>
<dbReference type="CDD" id="cd00096">
    <property type="entry name" value="Ig"/>
    <property type="match status" value="1"/>
</dbReference>
<protein>
    <submittedName>
        <fullName evidence="4">Ig-like domain-containing protein</fullName>
    </submittedName>
</protein>
<dbReference type="OrthoDB" id="5969272at2759"/>
<accession>A0A0R3W0J1</accession>
<dbReference type="PROSITE" id="PS50835">
    <property type="entry name" value="IG_LIKE"/>
    <property type="match status" value="1"/>
</dbReference>
<gene>
    <name evidence="2" type="ORF">TASK_LOCUS3186</name>
</gene>
<organism evidence="4">
    <name type="scientific">Taenia asiatica</name>
    <name type="common">Asian tapeworm</name>
    <dbReference type="NCBI Taxonomy" id="60517"/>
    <lineage>
        <taxon>Eukaryota</taxon>
        <taxon>Metazoa</taxon>
        <taxon>Spiralia</taxon>
        <taxon>Lophotrochozoa</taxon>
        <taxon>Platyhelminthes</taxon>
        <taxon>Cestoda</taxon>
        <taxon>Eucestoda</taxon>
        <taxon>Cyclophyllidea</taxon>
        <taxon>Taeniidae</taxon>
        <taxon>Taenia</taxon>
    </lineage>
</organism>
<feature type="domain" description="Ig-like" evidence="1">
    <location>
        <begin position="60"/>
        <end position="153"/>
    </location>
</feature>
<evidence type="ECO:0000313" key="4">
    <source>
        <dbReference type="WBParaSite" id="TASK_0000318501-mRNA-1"/>
    </source>
</evidence>